<gene>
    <name evidence="12" type="ORF">C2M16_27005</name>
    <name evidence="10" type="ORF">HIE29_001948</name>
    <name evidence="11" type="ORF">HJQ60_005412</name>
</gene>
<keyword evidence="5 8" id="KW-1133">Transmembrane helix</keyword>
<evidence type="ECO:0000256" key="3">
    <source>
        <dbReference type="ARBA" id="ARBA00022475"/>
    </source>
</evidence>
<dbReference type="Proteomes" id="UP000843571">
    <property type="component" value="Unassembled WGS sequence"/>
</dbReference>
<dbReference type="EMBL" id="DABERK010000064">
    <property type="protein sequence ID" value="HAI5335276.1"/>
    <property type="molecule type" value="Genomic_DNA"/>
</dbReference>
<reference evidence="10" key="1">
    <citation type="journal article" date="2018" name="Genome Biol.">
        <title>SKESA: strategic k-mer extension for scrupulous assemblies.</title>
        <authorList>
            <person name="Souvorov A."/>
            <person name="Agarwala R."/>
            <person name="Lipman D.J."/>
        </authorList>
    </citation>
    <scope>NUCLEOTIDE SEQUENCE [LARGE SCALE GENOMIC DNA]</scope>
    <source>
        <strain evidence="11">AMC_487</strain>
        <strain evidence="10">C0382</strain>
    </source>
</reference>
<dbReference type="GO" id="GO:0022857">
    <property type="term" value="F:transmembrane transporter activity"/>
    <property type="evidence" value="ECO:0007669"/>
    <property type="project" value="InterPro"/>
</dbReference>
<feature type="transmembrane region" description="Helical" evidence="8">
    <location>
        <begin position="337"/>
        <end position="357"/>
    </location>
</feature>
<keyword evidence="3" id="KW-1003">Cell membrane</keyword>
<dbReference type="AlphaFoldDB" id="A0A2K3TKM2"/>
<accession>A0A2K3TKM2</accession>
<dbReference type="CDD" id="cd17369">
    <property type="entry name" value="MFS_ShiA_like"/>
    <property type="match status" value="1"/>
</dbReference>
<keyword evidence="4 8" id="KW-0812">Transmembrane</keyword>
<organism evidence="12 13">
    <name type="scientific">Escherichia coli</name>
    <dbReference type="NCBI Taxonomy" id="562"/>
    <lineage>
        <taxon>Bacteria</taxon>
        <taxon>Pseudomonadati</taxon>
        <taxon>Pseudomonadota</taxon>
        <taxon>Gammaproteobacteria</taxon>
        <taxon>Enterobacterales</taxon>
        <taxon>Enterobacteriaceae</taxon>
        <taxon>Escherichia</taxon>
    </lineage>
</organism>
<feature type="transmembrane region" description="Helical" evidence="8">
    <location>
        <begin position="287"/>
        <end position="303"/>
    </location>
</feature>
<evidence type="ECO:0000313" key="11">
    <source>
        <dbReference type="EMBL" id="HAI5335276.1"/>
    </source>
</evidence>
<dbReference type="Proteomes" id="UP000236598">
    <property type="component" value="Unassembled WGS sequence"/>
</dbReference>
<feature type="transmembrane region" description="Helical" evidence="8">
    <location>
        <begin position="433"/>
        <end position="451"/>
    </location>
</feature>
<dbReference type="Pfam" id="PF00083">
    <property type="entry name" value="Sugar_tr"/>
    <property type="match status" value="1"/>
</dbReference>
<feature type="transmembrane region" description="Helical" evidence="8">
    <location>
        <begin position="363"/>
        <end position="387"/>
    </location>
</feature>
<dbReference type="InterPro" id="IPR020846">
    <property type="entry name" value="MFS_dom"/>
</dbReference>
<comment type="caution">
    <text evidence="12">The sequence shown here is derived from an EMBL/GenBank/DDBJ whole genome shotgun (WGS) entry which is preliminary data.</text>
</comment>
<evidence type="ECO:0000256" key="1">
    <source>
        <dbReference type="ARBA" id="ARBA00004651"/>
    </source>
</evidence>
<evidence type="ECO:0000256" key="8">
    <source>
        <dbReference type="SAM" id="Phobius"/>
    </source>
</evidence>
<feature type="transmembrane region" description="Helical" evidence="8">
    <location>
        <begin position="79"/>
        <end position="100"/>
    </location>
</feature>
<feature type="transmembrane region" description="Helical" evidence="8">
    <location>
        <begin position="132"/>
        <end position="152"/>
    </location>
</feature>
<comment type="subcellular location">
    <subcellularLocation>
        <location evidence="1">Cell membrane</location>
        <topology evidence="1">Multi-pass membrane protein</topology>
    </subcellularLocation>
</comment>
<evidence type="ECO:0000256" key="2">
    <source>
        <dbReference type="ARBA" id="ARBA00022448"/>
    </source>
</evidence>
<dbReference type="SUPFAM" id="SSF103473">
    <property type="entry name" value="MFS general substrate transporter"/>
    <property type="match status" value="1"/>
</dbReference>
<evidence type="ECO:0000256" key="7">
    <source>
        <dbReference type="SAM" id="MobiDB-lite"/>
    </source>
</evidence>
<dbReference type="PROSITE" id="PS50850">
    <property type="entry name" value="MFS"/>
    <property type="match status" value="1"/>
</dbReference>
<dbReference type="Proteomes" id="UP000845800">
    <property type="component" value="Unassembled WGS sequence"/>
</dbReference>
<feature type="transmembrane region" description="Helical" evidence="8">
    <location>
        <begin position="407"/>
        <end position="427"/>
    </location>
</feature>
<dbReference type="InterPro" id="IPR005828">
    <property type="entry name" value="MFS_sugar_transport-like"/>
</dbReference>
<feature type="compositionally biased region" description="Polar residues" evidence="7">
    <location>
        <begin position="1"/>
        <end position="19"/>
    </location>
</feature>
<sequence length="466" mass="51277">MNTHHPSSSVPLVDNQQAAQERLETPEGRREFWRATFSCWLGTTMEYADFALYGLAAGIIFGDVFFPEVTPVIALLSSFAAYSVGFIARPIGALLFGWIGDKHGRKIVMVITIGLMGMSTMLIGLIPSYAQIGVWAPICLVILRFSQGLGAGAELSGGTVMLGEYAPVKRRGLVSSVIGLGSNSGTLLASLVWLIVLQMDKDDLLNWGWRIPFLCSILIAAAALLIRRHIRETPVFERQKALLQAEREKVLREGKAQQQHDTRSFWKRTRAFWTMVGLRIGENGPSYLAQGFIIGYVAKVLMVDKSVPTAAVLIASVLGFAIIPLAGWLSDRFGRRIIYRWFCLLLILYAFPAFMLLDSREPWIVIPTIITGMGLASLGIFGVQAAWGVELFGVTNRYTKMAFAKELGSILSGGTAPLIASALLSYYGHWWPIAIYFAFMAAIGLVTTFFAPETRGRDLNLPEDAI</sequence>
<feature type="transmembrane region" description="Helical" evidence="8">
    <location>
        <begin position="309"/>
        <end position="330"/>
    </location>
</feature>
<protein>
    <submittedName>
        <fullName evidence="10 12">MFS transporter</fullName>
    </submittedName>
</protein>
<evidence type="ECO:0000256" key="5">
    <source>
        <dbReference type="ARBA" id="ARBA00022989"/>
    </source>
</evidence>
<evidence type="ECO:0000313" key="10">
    <source>
        <dbReference type="EMBL" id="HAH7768526.1"/>
    </source>
</evidence>
<feature type="transmembrane region" description="Helical" evidence="8">
    <location>
        <begin position="107"/>
        <end position="126"/>
    </location>
</feature>
<evidence type="ECO:0000259" key="9">
    <source>
        <dbReference type="PROSITE" id="PS50850"/>
    </source>
</evidence>
<feature type="transmembrane region" description="Helical" evidence="8">
    <location>
        <begin position="207"/>
        <end position="226"/>
    </location>
</feature>
<dbReference type="RefSeq" id="WP_021547669.1">
    <property type="nucleotide sequence ID" value="NZ_BFNX01000017.1"/>
</dbReference>
<keyword evidence="6 8" id="KW-0472">Membrane</keyword>
<name>A0A2K3TKM2_ECOLX</name>
<evidence type="ECO:0000313" key="12">
    <source>
        <dbReference type="EMBL" id="PNY64822.1"/>
    </source>
</evidence>
<keyword evidence="2" id="KW-0813">Transport</keyword>
<feature type="region of interest" description="Disordered" evidence="7">
    <location>
        <begin position="1"/>
        <end position="26"/>
    </location>
</feature>
<reference evidence="11" key="3">
    <citation type="submission" date="2020-03" db="EMBL/GenBank/DDBJ databases">
        <authorList>
            <consortium name="NCBI Pathogen Detection Project"/>
        </authorList>
    </citation>
    <scope>NUCLEOTIDE SEQUENCE</scope>
    <source>
        <strain evidence="11">AMC_487</strain>
        <strain evidence="10">C0382</strain>
    </source>
</reference>
<dbReference type="PANTHER" id="PTHR43045:SF4">
    <property type="entry name" value="TRANSPORTER YDFJ-RELATED"/>
    <property type="match status" value="1"/>
</dbReference>
<feature type="transmembrane region" description="Helical" evidence="8">
    <location>
        <begin position="50"/>
        <end position="67"/>
    </location>
</feature>
<evidence type="ECO:0000256" key="4">
    <source>
        <dbReference type="ARBA" id="ARBA00022692"/>
    </source>
</evidence>
<dbReference type="GO" id="GO:0005886">
    <property type="term" value="C:plasma membrane"/>
    <property type="evidence" value="ECO:0007669"/>
    <property type="project" value="UniProtKB-SubCell"/>
</dbReference>
<dbReference type="EMBL" id="PPHQ01000048">
    <property type="protein sequence ID" value="PNY64822.1"/>
    <property type="molecule type" value="Genomic_DNA"/>
</dbReference>
<dbReference type="Gene3D" id="1.20.1250.20">
    <property type="entry name" value="MFS general substrate transporter like domains"/>
    <property type="match status" value="1"/>
</dbReference>
<dbReference type="InterPro" id="IPR036259">
    <property type="entry name" value="MFS_trans_sf"/>
</dbReference>
<feature type="transmembrane region" description="Helical" evidence="8">
    <location>
        <begin position="173"/>
        <end position="195"/>
    </location>
</feature>
<feature type="domain" description="Major facilitator superfamily (MFS) profile" evidence="9">
    <location>
        <begin position="35"/>
        <end position="455"/>
    </location>
</feature>
<dbReference type="PANTHER" id="PTHR43045">
    <property type="entry name" value="SHIKIMATE TRANSPORTER"/>
    <property type="match status" value="1"/>
</dbReference>
<proteinExistence type="predicted"/>
<evidence type="ECO:0000256" key="6">
    <source>
        <dbReference type="ARBA" id="ARBA00023136"/>
    </source>
</evidence>
<reference evidence="12 13" key="2">
    <citation type="submission" date="2018-01" db="EMBL/GenBank/DDBJ databases">
        <title>Draft Genomic Sequencing Of Potential Extraintestinal Pathogenic Escherichia coli B8S18 Isolated From Retail Chicken Skin.</title>
        <authorList>
            <person name="Xu A."/>
            <person name="Tilman S."/>
            <person name="Wisser-Parker K."/>
            <person name="Sheen S."/>
            <person name="Sommers C."/>
        </authorList>
    </citation>
    <scope>NUCLEOTIDE SEQUENCE [LARGE SCALE GENOMIC DNA]</scope>
    <source>
        <strain evidence="12 13">B8S18Com</strain>
    </source>
</reference>
<dbReference type="EMBL" id="DABCJL010000003">
    <property type="protein sequence ID" value="HAH7768526.1"/>
    <property type="molecule type" value="Genomic_DNA"/>
</dbReference>
<evidence type="ECO:0000313" key="13">
    <source>
        <dbReference type="Proteomes" id="UP000236598"/>
    </source>
</evidence>